<feature type="transmembrane region" description="Helical" evidence="1">
    <location>
        <begin position="87"/>
        <end position="107"/>
    </location>
</feature>
<organism evidence="2 3">
    <name type="scientific">Pseudoalteromonas holothuriae</name>
    <dbReference type="NCBI Taxonomy" id="2963714"/>
    <lineage>
        <taxon>Bacteria</taxon>
        <taxon>Pseudomonadati</taxon>
        <taxon>Pseudomonadota</taxon>
        <taxon>Gammaproteobacteria</taxon>
        <taxon>Alteromonadales</taxon>
        <taxon>Pseudoalteromonadaceae</taxon>
        <taxon>Pseudoalteromonas</taxon>
    </lineage>
</organism>
<accession>A0ABN8UQ80</accession>
<feature type="transmembrane region" description="Helical" evidence="1">
    <location>
        <begin position="6"/>
        <end position="27"/>
    </location>
</feature>
<protein>
    <submittedName>
        <fullName evidence="2">Uncharacterized protein</fullName>
    </submittedName>
</protein>
<feature type="transmembrane region" description="Helical" evidence="1">
    <location>
        <begin position="153"/>
        <end position="177"/>
    </location>
</feature>
<proteinExistence type="predicted"/>
<evidence type="ECO:0000313" key="3">
    <source>
        <dbReference type="Proteomes" id="UP001152485"/>
    </source>
</evidence>
<dbReference type="EMBL" id="CAMAPD010000020">
    <property type="protein sequence ID" value="CAH9065975.1"/>
    <property type="molecule type" value="Genomic_DNA"/>
</dbReference>
<sequence>MKEYYSVISDITVTFEVLAFLLMLFIYKHSGITLSFVHKPSLKTPQDHQIYSCFICAFLGPIFSLLGNQLAYDLIALSMEVIDRRQVFYVALMCHIFFFMLTAYIFHRLRGCRFSLIARICMYLMWLMMTMNYAQLVLRGYFDVNFLYEHDVYGVFIVFSNAVIAIILLSYSIRYVFVNIYNKSQ</sequence>
<keyword evidence="1" id="KW-1133">Transmembrane helix</keyword>
<dbReference type="Proteomes" id="UP001152485">
    <property type="component" value="Unassembled WGS sequence"/>
</dbReference>
<reference evidence="2 3" key="1">
    <citation type="submission" date="2022-07" db="EMBL/GenBank/DDBJ databases">
        <authorList>
            <person name="Criscuolo A."/>
        </authorList>
    </citation>
    <scope>NUCLEOTIDE SEQUENCE [LARGE SCALE GENOMIC DNA]</scope>
    <source>
        <strain evidence="3">CIP 111951</strain>
    </source>
</reference>
<keyword evidence="1" id="KW-0472">Membrane</keyword>
<evidence type="ECO:0000313" key="2">
    <source>
        <dbReference type="EMBL" id="CAH9065975.1"/>
    </source>
</evidence>
<name>A0ABN8UQ80_9GAMM</name>
<feature type="transmembrane region" description="Helical" evidence="1">
    <location>
        <begin position="114"/>
        <end position="133"/>
    </location>
</feature>
<keyword evidence="1" id="KW-0812">Transmembrane</keyword>
<feature type="transmembrane region" description="Helical" evidence="1">
    <location>
        <begin position="48"/>
        <end position="67"/>
    </location>
</feature>
<dbReference type="RefSeq" id="WP_261594767.1">
    <property type="nucleotide sequence ID" value="NZ_CAMAPD010000020.1"/>
</dbReference>
<gene>
    <name evidence="2" type="ORF">PSECIP111951_03476</name>
</gene>
<comment type="caution">
    <text evidence="2">The sequence shown here is derived from an EMBL/GenBank/DDBJ whole genome shotgun (WGS) entry which is preliminary data.</text>
</comment>
<evidence type="ECO:0000256" key="1">
    <source>
        <dbReference type="SAM" id="Phobius"/>
    </source>
</evidence>